<feature type="transmembrane region" description="Helical" evidence="1">
    <location>
        <begin position="43"/>
        <end position="61"/>
    </location>
</feature>
<dbReference type="Proteomes" id="UP000182466">
    <property type="component" value="Unassembled WGS sequence"/>
</dbReference>
<organism evidence="3 4">
    <name type="scientific">Sedimentitalea nanhaiensis</name>
    <dbReference type="NCBI Taxonomy" id="999627"/>
    <lineage>
        <taxon>Bacteria</taxon>
        <taxon>Pseudomonadati</taxon>
        <taxon>Pseudomonadota</taxon>
        <taxon>Alphaproteobacteria</taxon>
        <taxon>Rhodobacterales</taxon>
        <taxon>Paracoccaceae</taxon>
        <taxon>Sedimentitalea</taxon>
    </lineage>
</organism>
<evidence type="ECO:0000259" key="2">
    <source>
        <dbReference type="Pfam" id="PF07331"/>
    </source>
</evidence>
<gene>
    <name evidence="3" type="ORF">SAMN05216236_11252</name>
</gene>
<name>A0A1I7BUW8_9RHOB</name>
<keyword evidence="1" id="KW-1133">Transmembrane helix</keyword>
<dbReference type="eggNOG" id="ENOG5032WGD">
    <property type="taxonomic scope" value="Bacteria"/>
</dbReference>
<dbReference type="STRING" id="999627.SAMN05216236_11252"/>
<dbReference type="AlphaFoldDB" id="A0A1I7BUW8"/>
<evidence type="ECO:0000313" key="3">
    <source>
        <dbReference type="EMBL" id="SFT90949.1"/>
    </source>
</evidence>
<dbReference type="OrthoDB" id="5186924at2"/>
<accession>A0A1I7BUW8</accession>
<reference evidence="3 4" key="1">
    <citation type="submission" date="2016-10" db="EMBL/GenBank/DDBJ databases">
        <authorList>
            <person name="de Groot N.N."/>
        </authorList>
    </citation>
    <scope>NUCLEOTIDE SEQUENCE [LARGE SCALE GENOMIC DNA]</scope>
    <source>
        <strain evidence="3 4">CGMCC 1.10959</strain>
    </source>
</reference>
<feature type="domain" description="DUF1468" evidence="2">
    <location>
        <begin position="12"/>
        <end position="142"/>
    </location>
</feature>
<evidence type="ECO:0000313" key="4">
    <source>
        <dbReference type="Proteomes" id="UP000182466"/>
    </source>
</evidence>
<keyword evidence="1" id="KW-0472">Membrane</keyword>
<dbReference type="Pfam" id="PF07331">
    <property type="entry name" value="TctB"/>
    <property type="match status" value="1"/>
</dbReference>
<evidence type="ECO:0000256" key="1">
    <source>
        <dbReference type="SAM" id="Phobius"/>
    </source>
</evidence>
<keyword evidence="1" id="KW-0812">Transmembrane</keyword>
<dbReference type="EMBL" id="FPAW01000012">
    <property type="protein sequence ID" value="SFT90949.1"/>
    <property type="molecule type" value="Genomic_DNA"/>
</dbReference>
<feature type="transmembrane region" description="Helical" evidence="1">
    <location>
        <begin position="12"/>
        <end position="31"/>
    </location>
</feature>
<proteinExistence type="predicted"/>
<feature type="transmembrane region" description="Helical" evidence="1">
    <location>
        <begin position="120"/>
        <end position="145"/>
    </location>
</feature>
<keyword evidence="4" id="KW-1185">Reference proteome</keyword>
<protein>
    <submittedName>
        <fullName evidence="3">Tripartite tricarboxylate transporter TctB family protein</fullName>
    </submittedName>
</protein>
<feature type="transmembrane region" description="Helical" evidence="1">
    <location>
        <begin position="81"/>
        <end position="108"/>
    </location>
</feature>
<dbReference type="RefSeq" id="WP_027264053.1">
    <property type="nucleotide sequence ID" value="NZ_FPAW01000012.1"/>
</dbReference>
<dbReference type="InterPro" id="IPR009936">
    <property type="entry name" value="DUF1468"/>
</dbReference>
<sequence>MKTSKPNKHETIAGLVWVVLGLAAIFVARGYAFGTITRMGPGFVPVMLGILLVVFGLFAAWQGRTLPGVSLNLRLRPFAYIIVGIVVWVLLVDWAGFVPATVALILISAQSERGMKWTEAALLAAGMSLVGYLIFIRGIGIPIAAFGS</sequence>